<organism evidence="4 5">
    <name type="scientific">Oikopleura dioica</name>
    <name type="common">Tunicate</name>
    <dbReference type="NCBI Taxonomy" id="34765"/>
    <lineage>
        <taxon>Eukaryota</taxon>
        <taxon>Metazoa</taxon>
        <taxon>Chordata</taxon>
        <taxon>Tunicata</taxon>
        <taxon>Appendicularia</taxon>
        <taxon>Copelata</taxon>
        <taxon>Oikopleuridae</taxon>
        <taxon>Oikopleura</taxon>
    </lineage>
</organism>
<dbReference type="Proteomes" id="UP001158576">
    <property type="component" value="Chromosome 1"/>
</dbReference>
<dbReference type="SMART" id="SM00220">
    <property type="entry name" value="S_TKc"/>
    <property type="match status" value="1"/>
</dbReference>
<feature type="domain" description="Protein kinase" evidence="3">
    <location>
        <begin position="16"/>
        <end position="353"/>
    </location>
</feature>
<dbReference type="Gene3D" id="2.30.29.30">
    <property type="entry name" value="Pleckstrin-homology domain (PH domain)/Phosphotyrosine-binding domain (PTB)"/>
    <property type="match status" value="1"/>
</dbReference>
<evidence type="ECO:0000313" key="5">
    <source>
        <dbReference type="Proteomes" id="UP001158576"/>
    </source>
</evidence>
<dbReference type="InterPro" id="IPR040790">
    <property type="entry name" value="Kindlin_2_N"/>
</dbReference>
<accession>A0ABN7SV94</accession>
<dbReference type="InterPro" id="IPR037843">
    <property type="entry name" value="Kindlin/fermitin"/>
</dbReference>
<evidence type="ECO:0000313" key="4">
    <source>
        <dbReference type="EMBL" id="CAG5105753.1"/>
    </source>
</evidence>
<gene>
    <name evidence="4" type="ORF">OKIOD_LOCUS11186</name>
</gene>
<feature type="binding site" evidence="1">
    <location>
        <position position="46"/>
    </location>
    <ligand>
        <name>ATP</name>
        <dbReference type="ChEBI" id="CHEBI:30616"/>
    </ligand>
</feature>
<sequence length="776" mass="90030">MARVGRPTREDVLDKYEMMGVVGEGSYGTVHKARNKESGQIVAIKKFLEEDSNSFKIAKRELRALRQLRHENLVNMLEHARRRRRLFIIFEYVDGTRQQKTQYVRVRGETKINHVGGLIQKVVTNIENDADKPKENWTEYELWWPSQRKWLLKHHWMLEKYNIQADTELEFTKRNKSLFVELPNRKTLKVKANFSIDVLSVVRDICYLCEIRYHTEMSLVKTGQQIRDGALDSAQSPTIELKNTQETYGTMRAPARHGSKNEKLSSGTVLENTSDEDYKKLSAPSQKLDTETVQAAPKDLRQRAEETSRYLDSLKSLMEQGIQENSLVKLRFKYYSFSGLSEKSDVFRIHQMYEQLKYTVLTDDTPVSEDQALTLGAIQYFIDEFKGPDSKQAARHGSLENEPLSTSDDMIKAMLLALEQDLEGSSHQKQKQEKTSNSDSGLATKKTELCAFKSREDAFNRKKEAFKIDIPRAELTSDVSIKEKKFIVKIKPHTSLSKTTSCIKNLNKNLRDEIWLKFETDHDYCKWFAALKLGCKGQTMASPNYSLEINNLKEVIKIQTPSSLQRPVTLRDHPNFDPKYYVPRRLLRKLGPDAITQHILSQQDSISKTVKNCSTTAKRYYINTWQHIEDAGWAYFNVTFRKDSKKATYLALSSEKIMKLDDSGKVIISWWLQNLKEWKINWYADPKHVTLLFDSGNQTEKNGEDSNAIAFFIPSERNPTGNRKTQEYEQRRKLQVVHEYIGGYMFHYKNKTSEADRAESEQTLRSILEVSTPWHN</sequence>
<dbReference type="SUPFAM" id="SSF47031">
    <property type="entry name" value="Second domain of FERM"/>
    <property type="match status" value="1"/>
</dbReference>
<evidence type="ECO:0000256" key="2">
    <source>
        <dbReference type="SAM" id="MobiDB-lite"/>
    </source>
</evidence>
<reference evidence="4 5" key="1">
    <citation type="submission" date="2021-04" db="EMBL/GenBank/DDBJ databases">
        <authorList>
            <person name="Bliznina A."/>
        </authorList>
    </citation>
    <scope>NUCLEOTIDE SEQUENCE [LARGE SCALE GENOMIC DNA]</scope>
</reference>
<dbReference type="PROSITE" id="PS50011">
    <property type="entry name" value="PROTEIN_KINASE_DOM"/>
    <property type="match status" value="1"/>
</dbReference>
<proteinExistence type="predicted"/>
<keyword evidence="1" id="KW-0067">ATP-binding</keyword>
<dbReference type="EMBL" id="OU015566">
    <property type="protein sequence ID" value="CAG5105753.1"/>
    <property type="molecule type" value="Genomic_DNA"/>
</dbReference>
<evidence type="ECO:0000256" key="1">
    <source>
        <dbReference type="PROSITE-ProRule" id="PRU10141"/>
    </source>
</evidence>
<dbReference type="PANTHER" id="PTHR16160:SF13">
    <property type="entry name" value="FERMITIN 2-RELATED"/>
    <property type="match status" value="1"/>
</dbReference>
<dbReference type="PANTHER" id="PTHR16160">
    <property type="entry name" value="FERMITIN 2-RELATED"/>
    <property type="match status" value="1"/>
</dbReference>
<dbReference type="InterPro" id="IPR035963">
    <property type="entry name" value="FERM_2"/>
</dbReference>
<dbReference type="Pfam" id="PF00373">
    <property type="entry name" value="FERM_M"/>
    <property type="match status" value="1"/>
</dbReference>
<feature type="compositionally biased region" description="Polar residues" evidence="2">
    <location>
        <begin position="283"/>
        <end position="293"/>
    </location>
</feature>
<name>A0ABN7SV94_OIKDI</name>
<dbReference type="InterPro" id="IPR019748">
    <property type="entry name" value="FERM_central"/>
</dbReference>
<dbReference type="InterPro" id="IPR000719">
    <property type="entry name" value="Prot_kinase_dom"/>
</dbReference>
<dbReference type="PROSITE" id="PS00107">
    <property type="entry name" value="PROTEIN_KINASE_ATP"/>
    <property type="match status" value="1"/>
</dbReference>
<keyword evidence="1" id="KW-0547">Nucleotide-binding</keyword>
<dbReference type="CDD" id="cd17095">
    <property type="entry name" value="FERM_F0_kindlins"/>
    <property type="match status" value="1"/>
</dbReference>
<protein>
    <submittedName>
        <fullName evidence="4">Oidioi.mRNA.OKI2018_I69.chr1.g2421.t1.cds</fullName>
    </submittedName>
</protein>
<dbReference type="Pfam" id="PF18124">
    <property type="entry name" value="Kindlin_2_N"/>
    <property type="match status" value="1"/>
</dbReference>
<dbReference type="SMART" id="SM00295">
    <property type="entry name" value="B41"/>
    <property type="match status" value="1"/>
</dbReference>
<feature type="region of interest" description="Disordered" evidence="2">
    <location>
        <begin position="250"/>
        <end position="295"/>
    </location>
</feature>
<dbReference type="InterPro" id="IPR017441">
    <property type="entry name" value="Protein_kinase_ATP_BS"/>
</dbReference>
<dbReference type="Gene3D" id="3.30.200.20">
    <property type="entry name" value="Phosphorylase Kinase, domain 1"/>
    <property type="match status" value="1"/>
</dbReference>
<evidence type="ECO:0000259" key="3">
    <source>
        <dbReference type="PROSITE" id="PS50011"/>
    </source>
</evidence>
<dbReference type="InterPro" id="IPR019749">
    <property type="entry name" value="Band_41_domain"/>
</dbReference>
<dbReference type="InterPro" id="IPR011993">
    <property type="entry name" value="PH-like_dom_sf"/>
</dbReference>
<dbReference type="Gene3D" id="3.10.20.90">
    <property type="entry name" value="Phosphatidylinositol 3-kinase Catalytic Subunit, Chain A, domain 1"/>
    <property type="match status" value="2"/>
</dbReference>
<dbReference type="InterPro" id="IPR011009">
    <property type="entry name" value="Kinase-like_dom_sf"/>
</dbReference>
<keyword evidence="5" id="KW-1185">Reference proteome</keyword>
<dbReference type="SUPFAM" id="SSF56112">
    <property type="entry name" value="Protein kinase-like (PK-like)"/>
    <property type="match status" value="1"/>
</dbReference>